<dbReference type="OrthoDB" id="10027144at2759"/>
<dbReference type="PROSITE" id="PS50084">
    <property type="entry name" value="KH_TYPE_1"/>
    <property type="match status" value="1"/>
</dbReference>
<dbReference type="GO" id="GO:0010468">
    <property type="term" value="P:regulation of gene expression"/>
    <property type="evidence" value="ECO:0007669"/>
    <property type="project" value="UniProtKB-ARBA"/>
</dbReference>
<dbReference type="InterPro" id="IPR036612">
    <property type="entry name" value="KH_dom_type_1_sf"/>
</dbReference>
<evidence type="ECO:0000313" key="3">
    <source>
        <dbReference type="EMBL" id="GFT84051.1"/>
    </source>
</evidence>
<dbReference type="SMART" id="SM00322">
    <property type="entry name" value="KH"/>
    <property type="match status" value="1"/>
</dbReference>
<dbReference type="GO" id="GO:0003723">
    <property type="term" value="F:RNA binding"/>
    <property type="evidence" value="ECO:0007669"/>
    <property type="project" value="UniProtKB-UniRule"/>
</dbReference>
<evidence type="ECO:0000259" key="2">
    <source>
        <dbReference type="SMART" id="SM00322"/>
    </source>
</evidence>
<dbReference type="EMBL" id="BMAW01023693">
    <property type="protein sequence ID" value="GFT84051.1"/>
    <property type="molecule type" value="Genomic_DNA"/>
</dbReference>
<feature type="domain" description="K Homology" evidence="2">
    <location>
        <begin position="31"/>
        <end position="101"/>
    </location>
</feature>
<sequence>MTDGVTIYGKEEAEAKAKARIQNIHERLKRNCQNISVEVPKNQHKYIIGPRGQTIQEILQKAGVSVEMPSSDVQSVTITLRGEQTKLGPVYALTLIYSKTNSVKTGHMDVPSWLNIGGKRFN</sequence>
<gene>
    <name evidence="3" type="primary">Hdlbp</name>
    <name evidence="3" type="ORF">NPIL_547701</name>
</gene>
<reference evidence="3" key="1">
    <citation type="submission" date="2020-08" db="EMBL/GenBank/DDBJ databases">
        <title>Multicomponent nature underlies the extraordinary mechanical properties of spider dragline silk.</title>
        <authorList>
            <person name="Kono N."/>
            <person name="Nakamura H."/>
            <person name="Mori M."/>
            <person name="Yoshida Y."/>
            <person name="Ohtoshi R."/>
            <person name="Malay A.D."/>
            <person name="Moran D.A.P."/>
            <person name="Tomita M."/>
            <person name="Numata K."/>
            <person name="Arakawa K."/>
        </authorList>
    </citation>
    <scope>NUCLEOTIDE SEQUENCE</scope>
</reference>
<dbReference type="InterPro" id="IPR004087">
    <property type="entry name" value="KH_dom"/>
</dbReference>
<dbReference type="Pfam" id="PF00013">
    <property type="entry name" value="KH_1"/>
    <property type="match status" value="1"/>
</dbReference>
<comment type="caution">
    <text evidence="3">The sequence shown here is derived from an EMBL/GenBank/DDBJ whole genome shotgun (WGS) entry which is preliminary data.</text>
</comment>
<accession>A0A8X6PR02</accession>
<organism evidence="3 4">
    <name type="scientific">Nephila pilipes</name>
    <name type="common">Giant wood spider</name>
    <name type="synonym">Nephila maculata</name>
    <dbReference type="NCBI Taxonomy" id="299642"/>
    <lineage>
        <taxon>Eukaryota</taxon>
        <taxon>Metazoa</taxon>
        <taxon>Ecdysozoa</taxon>
        <taxon>Arthropoda</taxon>
        <taxon>Chelicerata</taxon>
        <taxon>Arachnida</taxon>
        <taxon>Araneae</taxon>
        <taxon>Araneomorphae</taxon>
        <taxon>Entelegynae</taxon>
        <taxon>Araneoidea</taxon>
        <taxon>Nephilidae</taxon>
        <taxon>Nephila</taxon>
    </lineage>
</organism>
<protein>
    <submittedName>
        <fullName evidence="3">Vigilin</fullName>
    </submittedName>
</protein>
<dbReference type="InterPro" id="IPR004088">
    <property type="entry name" value="KH_dom_type_1"/>
</dbReference>
<keyword evidence="1" id="KW-0694">RNA-binding</keyword>
<dbReference type="AlphaFoldDB" id="A0A8X6PR02"/>
<evidence type="ECO:0000256" key="1">
    <source>
        <dbReference type="PROSITE-ProRule" id="PRU00117"/>
    </source>
</evidence>
<evidence type="ECO:0000313" key="4">
    <source>
        <dbReference type="Proteomes" id="UP000887013"/>
    </source>
</evidence>
<dbReference type="CDD" id="cd22408">
    <property type="entry name" value="KH-I_Vigilin_rpt4"/>
    <property type="match status" value="1"/>
</dbReference>
<dbReference type="Gene3D" id="3.30.1370.10">
    <property type="entry name" value="K Homology domain, type 1"/>
    <property type="match status" value="1"/>
</dbReference>
<name>A0A8X6PR02_NEPPI</name>
<keyword evidence="4" id="KW-1185">Reference proteome</keyword>
<proteinExistence type="predicted"/>
<dbReference type="Proteomes" id="UP000887013">
    <property type="component" value="Unassembled WGS sequence"/>
</dbReference>
<dbReference type="SUPFAM" id="SSF54791">
    <property type="entry name" value="Eukaryotic type KH-domain (KH-domain type I)"/>
    <property type="match status" value="1"/>
</dbReference>